<dbReference type="PROSITE" id="PS50943">
    <property type="entry name" value="HTH_CROC1"/>
    <property type="match status" value="1"/>
</dbReference>
<evidence type="ECO:0000313" key="2">
    <source>
        <dbReference type="EMBL" id="PTB22843.1"/>
    </source>
</evidence>
<dbReference type="InterPro" id="IPR001387">
    <property type="entry name" value="Cro/C1-type_HTH"/>
</dbReference>
<comment type="caution">
    <text evidence="2">The sequence shown here is derived from an EMBL/GenBank/DDBJ whole genome shotgun (WGS) entry which is preliminary data.</text>
</comment>
<protein>
    <submittedName>
        <fullName evidence="2">Transcriptional regulator</fullName>
    </submittedName>
</protein>
<dbReference type="SMART" id="SM00530">
    <property type="entry name" value="HTH_XRE"/>
    <property type="match status" value="1"/>
</dbReference>
<dbReference type="Gene3D" id="1.10.260.40">
    <property type="entry name" value="lambda repressor-like DNA-binding domains"/>
    <property type="match status" value="1"/>
</dbReference>
<name>A0A2T3Y256_9BURK</name>
<proteinExistence type="predicted"/>
<organism evidence="2 3">
    <name type="scientific">Trinickia symbiotica</name>
    <dbReference type="NCBI Taxonomy" id="863227"/>
    <lineage>
        <taxon>Bacteria</taxon>
        <taxon>Pseudomonadati</taxon>
        <taxon>Pseudomonadota</taxon>
        <taxon>Betaproteobacteria</taxon>
        <taxon>Burkholderiales</taxon>
        <taxon>Burkholderiaceae</taxon>
        <taxon>Trinickia</taxon>
    </lineage>
</organism>
<gene>
    <name evidence="2" type="ORF">C9I57_01140</name>
</gene>
<accession>A0A2T3Y256</accession>
<dbReference type="CDD" id="cd00093">
    <property type="entry name" value="HTH_XRE"/>
    <property type="match status" value="1"/>
</dbReference>
<sequence>MTTLADVATMLRDARREANLSQEEAAQRAGVARTTVARMETLARGDMSVSALVRLLEAAGYDLRIVKHGHRRTLEDILAEQRQGEGSKQRASGA</sequence>
<dbReference type="Proteomes" id="UP000240638">
    <property type="component" value="Unassembled WGS sequence"/>
</dbReference>
<dbReference type="SUPFAM" id="SSF47413">
    <property type="entry name" value="lambda repressor-like DNA-binding domains"/>
    <property type="match status" value="1"/>
</dbReference>
<dbReference type="RefSeq" id="WP_107149229.1">
    <property type="nucleotide sequence ID" value="NZ_PYUC01000001.1"/>
</dbReference>
<evidence type="ECO:0000313" key="3">
    <source>
        <dbReference type="Proteomes" id="UP000240638"/>
    </source>
</evidence>
<dbReference type="GO" id="GO:0003677">
    <property type="term" value="F:DNA binding"/>
    <property type="evidence" value="ECO:0007669"/>
    <property type="project" value="InterPro"/>
</dbReference>
<feature type="domain" description="HTH cro/C1-type" evidence="1">
    <location>
        <begin position="11"/>
        <end position="66"/>
    </location>
</feature>
<dbReference type="Pfam" id="PF01381">
    <property type="entry name" value="HTH_3"/>
    <property type="match status" value="1"/>
</dbReference>
<dbReference type="InterPro" id="IPR010982">
    <property type="entry name" value="Lambda_DNA-bd_dom_sf"/>
</dbReference>
<reference evidence="2 3" key="1">
    <citation type="submission" date="2018-03" db="EMBL/GenBank/DDBJ databases">
        <title>Whole genome analyses suggest that Burkholderia sensu lato contains two further novel genera in the rhizoxinica-symbiotica group Mycetohabitans gen. nov., and Trinickia gen. nov.: implications for the evolution of diazotrophy and nodulation in the Burkholderiaceae.</title>
        <authorList>
            <person name="Estrada De Los Santos P."/>
            <person name="Palmer M."/>
            <person name="Chavez-Ramirez B."/>
            <person name="Steenkamp E.T."/>
            <person name="Hirsch A.M."/>
            <person name="Manyaka P."/>
            <person name="Maluk M."/>
            <person name="Lafos M."/>
            <person name="Crook M."/>
            <person name="Gross E."/>
            <person name="Simon M.F."/>
            <person name="Bueno Dos Reis Junior F."/>
            <person name="Poole P.S."/>
            <person name="Venter S.N."/>
            <person name="James E.K."/>
        </authorList>
    </citation>
    <scope>NUCLEOTIDE SEQUENCE [LARGE SCALE GENOMIC DNA]</scope>
    <source>
        <strain evidence="2 3">JPY-366</strain>
    </source>
</reference>
<dbReference type="EMBL" id="PYUC01000001">
    <property type="protein sequence ID" value="PTB22843.1"/>
    <property type="molecule type" value="Genomic_DNA"/>
</dbReference>
<dbReference type="AlphaFoldDB" id="A0A2T3Y256"/>
<evidence type="ECO:0000259" key="1">
    <source>
        <dbReference type="PROSITE" id="PS50943"/>
    </source>
</evidence>